<feature type="transmembrane region" description="Helical" evidence="2">
    <location>
        <begin position="289"/>
        <end position="314"/>
    </location>
</feature>
<protein>
    <submittedName>
        <fullName evidence="4 5">Major facilitator superfamily domain-containing protein 12</fullName>
    </submittedName>
</protein>
<dbReference type="KEGG" id="nlo:107218942"/>
<feature type="transmembrane region" description="Helical" evidence="2">
    <location>
        <begin position="170"/>
        <end position="191"/>
    </location>
</feature>
<dbReference type="GO" id="GO:0008643">
    <property type="term" value="P:carbohydrate transport"/>
    <property type="evidence" value="ECO:0007669"/>
    <property type="project" value="InterPro"/>
</dbReference>
<gene>
    <name evidence="4 5 6 7 8" type="primary">LOC107218942</name>
</gene>
<evidence type="ECO:0000313" key="5">
    <source>
        <dbReference type="RefSeq" id="XP_015512470.2"/>
    </source>
</evidence>
<organism evidence="3 5">
    <name type="scientific">Neodiprion lecontei</name>
    <name type="common">Redheaded pine sawfly</name>
    <dbReference type="NCBI Taxonomy" id="441921"/>
    <lineage>
        <taxon>Eukaryota</taxon>
        <taxon>Metazoa</taxon>
        <taxon>Ecdysozoa</taxon>
        <taxon>Arthropoda</taxon>
        <taxon>Hexapoda</taxon>
        <taxon>Insecta</taxon>
        <taxon>Pterygota</taxon>
        <taxon>Neoptera</taxon>
        <taxon>Endopterygota</taxon>
        <taxon>Hymenoptera</taxon>
        <taxon>Tenthredinoidea</taxon>
        <taxon>Diprionidae</taxon>
        <taxon>Diprioninae</taxon>
        <taxon>Neodiprion</taxon>
    </lineage>
</organism>
<dbReference type="RefSeq" id="XP_015512472.2">
    <property type="nucleotide sequence ID" value="XM_015656986.2"/>
</dbReference>
<dbReference type="PANTHER" id="PTHR11328:SF28">
    <property type="entry name" value="MAJOR FACILITATOR SUPERFAMILY DOMAIN-CONTAINING PROTEIN 12"/>
    <property type="match status" value="1"/>
</dbReference>
<comment type="similarity">
    <text evidence="1">Belongs to the major facilitator superfamily.</text>
</comment>
<dbReference type="InterPro" id="IPR036259">
    <property type="entry name" value="MFS_trans_sf"/>
</dbReference>
<evidence type="ECO:0000313" key="7">
    <source>
        <dbReference type="RefSeq" id="XP_015512473.2"/>
    </source>
</evidence>
<evidence type="ECO:0000313" key="4">
    <source>
        <dbReference type="RefSeq" id="XP_015512469.2"/>
    </source>
</evidence>
<keyword evidence="3" id="KW-1185">Reference proteome</keyword>
<accession>A0A6J0BC21</accession>
<keyword evidence="2" id="KW-0812">Transmembrane</keyword>
<dbReference type="PANTHER" id="PTHR11328">
    <property type="entry name" value="MAJOR FACILITATOR SUPERFAMILY DOMAIN-CONTAINING PROTEIN"/>
    <property type="match status" value="1"/>
</dbReference>
<keyword evidence="2" id="KW-0472">Membrane</keyword>
<feature type="transmembrane region" description="Helical" evidence="2">
    <location>
        <begin position="55"/>
        <end position="78"/>
    </location>
</feature>
<dbReference type="Gene3D" id="1.20.1250.20">
    <property type="entry name" value="MFS general substrate transporter like domains"/>
    <property type="match status" value="2"/>
</dbReference>
<feature type="transmembrane region" description="Helical" evidence="2">
    <location>
        <begin position="211"/>
        <end position="232"/>
    </location>
</feature>
<keyword evidence="2" id="KW-1133">Transmembrane helix</keyword>
<dbReference type="GO" id="GO:0005886">
    <property type="term" value="C:plasma membrane"/>
    <property type="evidence" value="ECO:0007669"/>
    <property type="project" value="TreeGrafter"/>
</dbReference>
<feature type="transmembrane region" description="Helical" evidence="2">
    <location>
        <begin position="130"/>
        <end position="149"/>
    </location>
</feature>
<dbReference type="RefSeq" id="XP_046601272.1">
    <property type="nucleotide sequence ID" value="XM_046745316.1"/>
</dbReference>
<feature type="transmembrane region" description="Helical" evidence="2">
    <location>
        <begin position="99"/>
        <end position="115"/>
    </location>
</feature>
<dbReference type="CDD" id="cd17491">
    <property type="entry name" value="MFS_MFSD12"/>
    <property type="match status" value="1"/>
</dbReference>
<dbReference type="RefSeq" id="XP_015512473.2">
    <property type="nucleotide sequence ID" value="XM_015656987.2"/>
</dbReference>
<dbReference type="GO" id="GO:0015293">
    <property type="term" value="F:symporter activity"/>
    <property type="evidence" value="ECO:0007669"/>
    <property type="project" value="InterPro"/>
</dbReference>
<feature type="transmembrane region" description="Helical" evidence="2">
    <location>
        <begin position="326"/>
        <end position="344"/>
    </location>
</feature>
<sequence>MQRSIHSISSDYTEIVRRLPLRLRFAYGVGHVMNDICASMWFTYILVFFHSVLKFSAALSGVVMLIGQVADALATPFIGLQCDRNDDFWLCRYGKRKTWHLLGTVGVVFSFPFIFSPCIKCEGSHQWAQLVYYAGFVIIFQFGWAAVQISHLSLIPDLTPSEHERTELTAIRYSFTVCSNVLVYCITWAVLHITSDTASNSQIGPKDAPHFQTVVIIGLAVGAWASLIFHIYVKEQGTSDTTGPQRRNTRSVGTILMDIQFYKVAGVYMPTRLFVNLSQVYIPLYLHDYLKMVATSLAVVPLTMFLSSFITSLIIERLNTKLGRKVSYFIGVMLGLTACVWIRLGNGKMYTTYEIYPVSMLLGASGSVMLVTSLGITADLIGQSSDSGAFVYGAMSFTDKLSNGLAVMAIQSMKCLSDCPAYYRDVIIYACGGSAVFGLVMVLLMKPFVYDDDDKNSMISATTNSKIIDE</sequence>
<dbReference type="RefSeq" id="XP_015512469.2">
    <property type="nucleotide sequence ID" value="XM_015656983.2"/>
</dbReference>
<evidence type="ECO:0000256" key="1">
    <source>
        <dbReference type="ARBA" id="ARBA00008335"/>
    </source>
</evidence>
<feature type="transmembrane region" description="Helical" evidence="2">
    <location>
        <begin position="356"/>
        <end position="377"/>
    </location>
</feature>
<dbReference type="AlphaFoldDB" id="A0A6J0BC21"/>
<evidence type="ECO:0000313" key="3">
    <source>
        <dbReference type="Proteomes" id="UP000829291"/>
    </source>
</evidence>
<evidence type="ECO:0000313" key="8">
    <source>
        <dbReference type="RefSeq" id="XP_046601272.1"/>
    </source>
</evidence>
<dbReference type="GeneID" id="107218942"/>
<dbReference type="OrthoDB" id="1730117at2759"/>
<dbReference type="Pfam" id="PF13347">
    <property type="entry name" value="MFS_2"/>
    <property type="match status" value="1"/>
</dbReference>
<dbReference type="SUPFAM" id="SSF103473">
    <property type="entry name" value="MFS general substrate transporter"/>
    <property type="match status" value="1"/>
</dbReference>
<dbReference type="RefSeq" id="XP_015512470.2">
    <property type="nucleotide sequence ID" value="XM_015656984.2"/>
</dbReference>
<name>A0A6J0BC21_NEOLC</name>
<feature type="transmembrane region" description="Helical" evidence="2">
    <location>
        <begin position="252"/>
        <end position="269"/>
    </location>
</feature>
<evidence type="ECO:0000313" key="6">
    <source>
        <dbReference type="RefSeq" id="XP_015512472.2"/>
    </source>
</evidence>
<proteinExistence type="inferred from homology"/>
<feature type="transmembrane region" description="Helical" evidence="2">
    <location>
        <begin position="426"/>
        <end position="445"/>
    </location>
</feature>
<reference evidence="4 5" key="1">
    <citation type="submission" date="2025-05" db="UniProtKB">
        <authorList>
            <consortium name="RefSeq"/>
        </authorList>
    </citation>
    <scope>IDENTIFICATION</scope>
    <source>
        <tissue evidence="4 5">Thorax and Abdomen</tissue>
    </source>
</reference>
<dbReference type="Proteomes" id="UP000829291">
    <property type="component" value="Chromosome 7"/>
</dbReference>
<feature type="transmembrane region" description="Helical" evidence="2">
    <location>
        <begin position="25"/>
        <end position="49"/>
    </location>
</feature>
<evidence type="ECO:0000256" key="2">
    <source>
        <dbReference type="SAM" id="Phobius"/>
    </source>
</evidence>
<dbReference type="InterPro" id="IPR039672">
    <property type="entry name" value="MFS_2"/>
</dbReference>
<feature type="transmembrane region" description="Helical" evidence="2">
    <location>
        <begin position="389"/>
        <end position="410"/>
    </location>
</feature>